<organism evidence="10">
    <name type="scientific">Dermacentor marginatus</name>
    <name type="common">Ornate sheep tick</name>
    <name type="synonym">Acarus marginatus</name>
    <dbReference type="NCBI Taxonomy" id="49202"/>
    <lineage>
        <taxon>Eukaryota</taxon>
        <taxon>Metazoa</taxon>
        <taxon>Ecdysozoa</taxon>
        <taxon>Arthropoda</taxon>
        <taxon>Chelicerata</taxon>
        <taxon>Arachnida</taxon>
        <taxon>Acari</taxon>
        <taxon>Parasitiformes</taxon>
        <taxon>Ixodida</taxon>
        <taxon>Ixodoidea</taxon>
        <taxon>Ixodidae</taxon>
        <taxon>Rhipicephalinae</taxon>
        <taxon>Dermacentor</taxon>
    </lineage>
</organism>
<dbReference type="GO" id="GO:0006749">
    <property type="term" value="P:glutathione metabolic process"/>
    <property type="evidence" value="ECO:0007669"/>
    <property type="project" value="TreeGrafter"/>
</dbReference>
<accession>A0A6G6CIQ2</accession>
<dbReference type="SFLD" id="SFLDS00019">
    <property type="entry name" value="Glutathione_Transferase_(cytos"/>
    <property type="match status" value="1"/>
</dbReference>
<dbReference type="SFLD" id="SFLDG01205">
    <property type="entry name" value="AMPS.1"/>
    <property type="match status" value="1"/>
</dbReference>
<dbReference type="CDD" id="cd03075">
    <property type="entry name" value="GST_N_Mu"/>
    <property type="match status" value="1"/>
</dbReference>
<dbReference type="InterPro" id="IPR036282">
    <property type="entry name" value="Glutathione-S-Trfase_C_sf"/>
</dbReference>
<comment type="similarity">
    <text evidence="2">Belongs to the GST superfamily. Mu family.</text>
</comment>
<gene>
    <name evidence="10" type="primary">GSTm3</name>
</gene>
<proteinExistence type="evidence at transcript level"/>
<feature type="domain" description="GST N-terminal" evidence="8">
    <location>
        <begin position="1"/>
        <end position="88"/>
    </location>
</feature>
<evidence type="ECO:0000256" key="7">
    <source>
        <dbReference type="ARBA" id="ARBA00081375"/>
    </source>
</evidence>
<protein>
    <recommendedName>
        <fullName evidence="6">Glutathione S-transferase</fullName>
        <ecNumber evidence="3">2.5.1.18</ecNumber>
    </recommendedName>
    <alternativeName>
        <fullName evidence="7">GST class-mu</fullName>
    </alternativeName>
</protein>
<dbReference type="PANTHER" id="PTHR11571:SF222">
    <property type="entry name" value="GLUTATHIONE TRANSFERASE"/>
    <property type="match status" value="1"/>
</dbReference>
<dbReference type="Gene3D" id="1.20.1050.10">
    <property type="match status" value="1"/>
</dbReference>
<comment type="catalytic activity">
    <reaction evidence="5">
        <text>RX + glutathione = an S-substituted glutathione + a halide anion + H(+)</text>
        <dbReference type="Rhea" id="RHEA:16437"/>
        <dbReference type="ChEBI" id="CHEBI:15378"/>
        <dbReference type="ChEBI" id="CHEBI:16042"/>
        <dbReference type="ChEBI" id="CHEBI:17792"/>
        <dbReference type="ChEBI" id="CHEBI:57925"/>
        <dbReference type="ChEBI" id="CHEBI:90779"/>
        <dbReference type="EC" id="2.5.1.18"/>
    </reaction>
</comment>
<dbReference type="InterPro" id="IPR050213">
    <property type="entry name" value="GST_superfamily"/>
</dbReference>
<dbReference type="InterPro" id="IPR004046">
    <property type="entry name" value="GST_C"/>
</dbReference>
<dbReference type="InterPro" id="IPR036249">
    <property type="entry name" value="Thioredoxin-like_sf"/>
</dbReference>
<evidence type="ECO:0000256" key="2">
    <source>
        <dbReference type="ARBA" id="ARBA00005861"/>
    </source>
</evidence>
<dbReference type="InterPro" id="IPR003081">
    <property type="entry name" value="GST_mu"/>
</dbReference>
<dbReference type="SUPFAM" id="SSF52833">
    <property type="entry name" value="Thioredoxin-like"/>
    <property type="match status" value="1"/>
</dbReference>
<dbReference type="EC" id="2.5.1.18" evidence="3"/>
<dbReference type="PROSITE" id="PS50404">
    <property type="entry name" value="GST_NTER"/>
    <property type="match status" value="1"/>
</dbReference>
<keyword evidence="4 10" id="KW-0808">Transferase</keyword>
<dbReference type="FunFam" id="1.20.1050.10:FF:000003">
    <property type="entry name" value="Glutathione S-transferase 2"/>
    <property type="match status" value="1"/>
</dbReference>
<evidence type="ECO:0000256" key="4">
    <source>
        <dbReference type="ARBA" id="ARBA00022679"/>
    </source>
</evidence>
<dbReference type="Pfam" id="PF02798">
    <property type="entry name" value="GST_N"/>
    <property type="match status" value="1"/>
</dbReference>
<dbReference type="InterPro" id="IPR040079">
    <property type="entry name" value="Glutathione_S-Trfase"/>
</dbReference>
<dbReference type="InterPro" id="IPR010987">
    <property type="entry name" value="Glutathione-S-Trfase_C-like"/>
</dbReference>
<dbReference type="AlphaFoldDB" id="A0A6G6CIQ2"/>
<dbReference type="PROSITE" id="PS50405">
    <property type="entry name" value="GST_CTER"/>
    <property type="match status" value="1"/>
</dbReference>
<dbReference type="Gene3D" id="3.40.30.10">
    <property type="entry name" value="Glutaredoxin"/>
    <property type="match status" value="1"/>
</dbReference>
<comment type="function">
    <text evidence="1">Conjugation of reduced glutathione to a wide number of exogenous and endogenous hydrophobic electrophiles.</text>
</comment>
<dbReference type="Pfam" id="PF14497">
    <property type="entry name" value="GST_C_3"/>
    <property type="match status" value="1"/>
</dbReference>
<dbReference type="GO" id="GO:0004364">
    <property type="term" value="F:glutathione transferase activity"/>
    <property type="evidence" value="ECO:0007669"/>
    <property type="project" value="UniProtKB-EC"/>
</dbReference>
<evidence type="ECO:0000313" key="10">
    <source>
        <dbReference type="EMBL" id="QID98810.1"/>
    </source>
</evidence>
<dbReference type="PANTHER" id="PTHR11571">
    <property type="entry name" value="GLUTATHIONE S-TRANSFERASE"/>
    <property type="match status" value="1"/>
</dbReference>
<dbReference type="SFLD" id="SFLDG00363">
    <property type="entry name" value="AMPS_(cytGST):_Alpha-__Mu-__Pi"/>
    <property type="match status" value="1"/>
</dbReference>
<reference evidence="10" key="1">
    <citation type="submission" date="2019-11" db="EMBL/GenBank/DDBJ databases">
        <title>Caracterization of glutathione S-transferase of Dermacantor marginatus and effect of the recombinant antigen as a potential anti-tick vaccine.</title>
        <authorList>
            <person name="Huercha"/>
            <person name="Song R."/>
            <person name="Li M."/>
            <person name="Fan X."/>
            <person name="Hu Z."/>
            <person name="Wu L."/>
            <person name="Li Y."/>
            <person name="Zhang W."/>
            <person name="Zhang Y."/>
            <person name="Ma Y."/>
            <person name="Bayin C."/>
        </authorList>
    </citation>
    <scope>NUCLEOTIDE SEQUENCE</scope>
</reference>
<evidence type="ECO:0000256" key="5">
    <source>
        <dbReference type="ARBA" id="ARBA00047960"/>
    </source>
</evidence>
<dbReference type="GO" id="GO:0042802">
    <property type="term" value="F:identical protein binding"/>
    <property type="evidence" value="ECO:0007669"/>
    <property type="project" value="UniProtKB-ARBA"/>
</dbReference>
<name>A0A6G6CIQ2_DERMR</name>
<dbReference type="InterPro" id="IPR004045">
    <property type="entry name" value="Glutathione_S-Trfase_N"/>
</dbReference>
<dbReference type="PRINTS" id="PR01267">
    <property type="entry name" value="GSTRNSFRASEM"/>
</dbReference>
<dbReference type="EMBL" id="MN699681">
    <property type="protein sequence ID" value="QID98810.1"/>
    <property type="molecule type" value="mRNA"/>
</dbReference>
<evidence type="ECO:0000259" key="8">
    <source>
        <dbReference type="PROSITE" id="PS50404"/>
    </source>
</evidence>
<evidence type="ECO:0000259" key="9">
    <source>
        <dbReference type="PROSITE" id="PS50405"/>
    </source>
</evidence>
<sequence length="220" mass="25881">MAPVLGYWDMRGFAQPIRNLLVYKGVDFVDKRYKLGPAPGYDHEEWLGEKFTLGLQFSNLPYYIDGDVKLTQSLAILRYLGRKHGLAAKNDKEMVELDFLEQQAGDLVFILAYEAVPQPRYRDGLKSYAENVEDMLEPWSRHVASRKWALGDRLTYVDFVLYEGLDWHREFKPEALPKYPPIVDYLRRFEELPNVKAYFTSAEYKKWPMTPPRRPWGYSK</sequence>
<evidence type="ECO:0000256" key="1">
    <source>
        <dbReference type="ARBA" id="ARBA00003701"/>
    </source>
</evidence>
<dbReference type="SUPFAM" id="SSF47616">
    <property type="entry name" value="GST C-terminal domain-like"/>
    <property type="match status" value="1"/>
</dbReference>
<evidence type="ECO:0000256" key="6">
    <source>
        <dbReference type="ARBA" id="ARBA00071200"/>
    </source>
</evidence>
<dbReference type="FunFam" id="3.40.30.10:FF:000019">
    <property type="entry name" value="Glutathione S-transferase Mu"/>
    <property type="match status" value="1"/>
</dbReference>
<evidence type="ECO:0000256" key="3">
    <source>
        <dbReference type="ARBA" id="ARBA00012452"/>
    </source>
</evidence>
<feature type="domain" description="GST C-terminal" evidence="9">
    <location>
        <begin position="90"/>
        <end position="212"/>
    </location>
</feature>